<dbReference type="RefSeq" id="WP_369330890.1">
    <property type="nucleotide sequence ID" value="NZ_JAULBC010000006.1"/>
</dbReference>
<proteinExistence type="predicted"/>
<reference evidence="1 2" key="1">
    <citation type="submission" date="2023-07" db="EMBL/GenBank/DDBJ databases">
        <authorList>
            <person name="Lian W.-H."/>
        </authorList>
    </citation>
    <scope>NUCLEOTIDE SEQUENCE [LARGE SCALE GENOMIC DNA]</scope>
    <source>
        <strain evidence="1 2">SYSU DXS3180</strain>
    </source>
</reference>
<accession>A0ABV3ZI22</accession>
<comment type="caution">
    <text evidence="1">The sequence shown here is derived from an EMBL/GenBank/DDBJ whole genome shotgun (WGS) entry which is preliminary data.</text>
</comment>
<evidence type="ECO:0000313" key="2">
    <source>
        <dbReference type="Proteomes" id="UP001560573"/>
    </source>
</evidence>
<keyword evidence="2" id="KW-1185">Reference proteome</keyword>
<evidence type="ECO:0008006" key="3">
    <source>
        <dbReference type="Google" id="ProtNLM"/>
    </source>
</evidence>
<organism evidence="1 2">
    <name type="scientific">Danxiaibacter flavus</name>
    <dbReference type="NCBI Taxonomy" id="3049108"/>
    <lineage>
        <taxon>Bacteria</taxon>
        <taxon>Pseudomonadati</taxon>
        <taxon>Bacteroidota</taxon>
        <taxon>Chitinophagia</taxon>
        <taxon>Chitinophagales</taxon>
        <taxon>Chitinophagaceae</taxon>
        <taxon>Danxiaibacter</taxon>
    </lineage>
</organism>
<name>A0ABV3ZI22_9BACT</name>
<protein>
    <recommendedName>
        <fullName evidence="3">DUF4136 domain-containing protein</fullName>
    </recommendedName>
</protein>
<dbReference type="Proteomes" id="UP001560573">
    <property type="component" value="Unassembled WGS sequence"/>
</dbReference>
<gene>
    <name evidence="1" type="ORF">QTN47_18390</name>
</gene>
<sequence>MKNFCFILMSLVVGICLTQCSKQTLKITGSWVKKDSLPKQANESVFIAALTQNTETRTILESDLADGARANGIKAVKSLDVFGPVTANTDTAVIASLIRKVKESGCSSILTVSLLDEKNKTTYTKSSEYTYQPYPYGGYYGNFASYYSFVAGSTFQPGYYSTDKTYYIETNLYDVNSLGILFSIQTKAMNPPAINKASQQFTETLLNELKSNGLLKKKA</sequence>
<evidence type="ECO:0000313" key="1">
    <source>
        <dbReference type="EMBL" id="MEX6689483.1"/>
    </source>
</evidence>
<dbReference type="EMBL" id="JAULBC010000006">
    <property type="protein sequence ID" value="MEX6689483.1"/>
    <property type="molecule type" value="Genomic_DNA"/>
</dbReference>